<protein>
    <submittedName>
        <fullName evidence="2">Uncharacterized protein</fullName>
    </submittedName>
</protein>
<keyword evidence="1" id="KW-0812">Transmembrane</keyword>
<organism evidence="2 3">
    <name type="scientific">Solanum stoloniferum</name>
    <dbReference type="NCBI Taxonomy" id="62892"/>
    <lineage>
        <taxon>Eukaryota</taxon>
        <taxon>Viridiplantae</taxon>
        <taxon>Streptophyta</taxon>
        <taxon>Embryophyta</taxon>
        <taxon>Tracheophyta</taxon>
        <taxon>Spermatophyta</taxon>
        <taxon>Magnoliopsida</taxon>
        <taxon>eudicotyledons</taxon>
        <taxon>Gunneridae</taxon>
        <taxon>Pentapetalae</taxon>
        <taxon>asterids</taxon>
        <taxon>lamiids</taxon>
        <taxon>Solanales</taxon>
        <taxon>Solanaceae</taxon>
        <taxon>Solanoideae</taxon>
        <taxon>Solaneae</taxon>
        <taxon>Solanum</taxon>
    </lineage>
</organism>
<evidence type="ECO:0000313" key="3">
    <source>
        <dbReference type="Proteomes" id="UP001627284"/>
    </source>
</evidence>
<keyword evidence="1" id="KW-0472">Membrane</keyword>
<dbReference type="Proteomes" id="UP001627284">
    <property type="component" value="Unassembled WGS sequence"/>
</dbReference>
<evidence type="ECO:0000256" key="1">
    <source>
        <dbReference type="SAM" id="Phobius"/>
    </source>
</evidence>
<comment type="caution">
    <text evidence="2">The sequence shown here is derived from an EMBL/GenBank/DDBJ whole genome shotgun (WGS) entry which is preliminary data.</text>
</comment>
<proteinExistence type="predicted"/>
<keyword evidence="1" id="KW-1133">Transmembrane helix</keyword>
<evidence type="ECO:0000313" key="2">
    <source>
        <dbReference type="EMBL" id="KAL3366532.1"/>
    </source>
</evidence>
<feature type="transmembrane region" description="Helical" evidence="1">
    <location>
        <begin position="80"/>
        <end position="101"/>
    </location>
</feature>
<name>A0ABD2UCP6_9SOLN</name>
<dbReference type="AlphaFoldDB" id="A0ABD2UCP6"/>
<reference evidence="2 3" key="1">
    <citation type="submission" date="2024-05" db="EMBL/GenBank/DDBJ databases">
        <title>De novo assembly of an allotetraploid wild potato.</title>
        <authorList>
            <person name="Hosaka A.J."/>
        </authorList>
    </citation>
    <scope>NUCLEOTIDE SEQUENCE [LARGE SCALE GENOMIC DNA]</scope>
    <source>
        <tissue evidence="2">Young leaves</tissue>
    </source>
</reference>
<gene>
    <name evidence="2" type="ORF">AABB24_011293</name>
</gene>
<keyword evidence="3" id="KW-1185">Reference proteome</keyword>
<sequence length="106" mass="12323">MKKETSKNTRSHHCNKCLERTEKEKRKLLPRCTILKNVEIRLSSLFPSFFSILLVVFVFSFLCFIPNICCSDVIVISRSLVIYFCNEQIITFILLFSCLLVSCTGY</sequence>
<dbReference type="EMBL" id="JBJKTR010000006">
    <property type="protein sequence ID" value="KAL3366532.1"/>
    <property type="molecule type" value="Genomic_DNA"/>
</dbReference>
<accession>A0ABD2UCP6</accession>
<feature type="transmembrane region" description="Helical" evidence="1">
    <location>
        <begin position="45"/>
        <end position="68"/>
    </location>
</feature>